<feature type="transmembrane region" description="Helical" evidence="9">
    <location>
        <begin position="51"/>
        <end position="70"/>
    </location>
</feature>
<proteinExistence type="inferred from homology"/>
<dbReference type="PATRIC" id="fig|229920.5.peg.2800"/>
<comment type="caution">
    <text evidence="10">The sequence shown here is derived from an EMBL/GenBank/DDBJ whole genome shotgun (WGS) entry which is preliminary data.</text>
</comment>
<protein>
    <recommendedName>
        <fullName evidence="3 9">Flagellar biosynthetic protein FliQ</fullName>
    </recommendedName>
</protein>
<evidence type="ECO:0000313" key="10">
    <source>
        <dbReference type="EMBL" id="KPL71069.1"/>
    </source>
</evidence>
<dbReference type="PIRSF" id="PIRSF004669">
    <property type="entry name" value="FliQ"/>
    <property type="match status" value="1"/>
</dbReference>
<reference evidence="10 11" key="1">
    <citation type="submission" date="2015-07" db="EMBL/GenBank/DDBJ databases">
        <title>Genome sequence of Leptolinea tardivitalis DSM 16556.</title>
        <authorList>
            <person name="Hemp J."/>
            <person name="Ward L.M."/>
            <person name="Pace L.A."/>
            <person name="Fischer W.W."/>
        </authorList>
    </citation>
    <scope>NUCLEOTIDE SEQUENCE [LARGE SCALE GENOMIC DNA]</scope>
    <source>
        <strain evidence="10 11">YMTK-2</strain>
    </source>
</reference>
<keyword evidence="4 9" id="KW-1003">Cell membrane</keyword>
<dbReference type="PANTHER" id="PTHR34040">
    <property type="entry name" value="FLAGELLAR BIOSYNTHETIC PROTEIN FLIQ"/>
    <property type="match status" value="1"/>
</dbReference>
<evidence type="ECO:0000256" key="7">
    <source>
        <dbReference type="ARBA" id="ARBA00023136"/>
    </source>
</evidence>
<dbReference type="GO" id="GO:0009306">
    <property type="term" value="P:protein secretion"/>
    <property type="evidence" value="ECO:0007669"/>
    <property type="project" value="InterPro"/>
</dbReference>
<dbReference type="NCBIfam" id="TIGR01402">
    <property type="entry name" value="fliQ"/>
    <property type="match status" value="1"/>
</dbReference>
<accession>A0A0P6XIS6</accession>
<dbReference type="InterPro" id="IPR002191">
    <property type="entry name" value="Bac_export_3"/>
</dbReference>
<keyword evidence="11" id="KW-1185">Reference proteome</keyword>
<evidence type="ECO:0000256" key="6">
    <source>
        <dbReference type="ARBA" id="ARBA00022989"/>
    </source>
</evidence>
<evidence type="ECO:0000256" key="9">
    <source>
        <dbReference type="RuleBase" id="RU364090"/>
    </source>
</evidence>
<comment type="function">
    <text evidence="9">Role in flagellar biosynthesis.</text>
</comment>
<comment type="subcellular location">
    <subcellularLocation>
        <location evidence="1 9">Cell membrane</location>
        <topology evidence="1">Multi-pass membrane protein</topology>
    </subcellularLocation>
    <subcellularLocation>
        <location evidence="9">Bacterial flagellum basal body</location>
    </subcellularLocation>
</comment>
<keyword evidence="5 9" id="KW-0812">Transmembrane</keyword>
<keyword evidence="6 9" id="KW-1133">Transmembrane helix</keyword>
<dbReference type="STRING" id="229920.ADM99_12380"/>
<evidence type="ECO:0000256" key="8">
    <source>
        <dbReference type="ARBA" id="ARBA00023143"/>
    </source>
</evidence>
<dbReference type="AlphaFoldDB" id="A0A0P6XIS6"/>
<evidence type="ECO:0000256" key="4">
    <source>
        <dbReference type="ARBA" id="ARBA00022475"/>
    </source>
</evidence>
<dbReference type="Proteomes" id="UP000050430">
    <property type="component" value="Unassembled WGS sequence"/>
</dbReference>
<dbReference type="EMBL" id="LGCK01000012">
    <property type="protein sequence ID" value="KPL71069.1"/>
    <property type="molecule type" value="Genomic_DNA"/>
</dbReference>
<evidence type="ECO:0000256" key="5">
    <source>
        <dbReference type="ARBA" id="ARBA00022692"/>
    </source>
</evidence>
<dbReference type="PANTHER" id="PTHR34040:SF2">
    <property type="entry name" value="FLAGELLAR BIOSYNTHETIC PROTEIN FLIQ"/>
    <property type="match status" value="1"/>
</dbReference>
<evidence type="ECO:0000313" key="11">
    <source>
        <dbReference type="Proteomes" id="UP000050430"/>
    </source>
</evidence>
<evidence type="ECO:0000256" key="1">
    <source>
        <dbReference type="ARBA" id="ARBA00004651"/>
    </source>
</evidence>
<dbReference type="OrthoDB" id="9806440at2"/>
<dbReference type="InterPro" id="IPR006305">
    <property type="entry name" value="FliQ"/>
</dbReference>
<gene>
    <name evidence="9" type="primary">fliQ</name>
    <name evidence="10" type="ORF">ADM99_12380</name>
</gene>
<evidence type="ECO:0000256" key="3">
    <source>
        <dbReference type="ARBA" id="ARBA00021718"/>
    </source>
</evidence>
<keyword evidence="7 9" id="KW-0472">Membrane</keyword>
<evidence type="ECO:0000256" key="2">
    <source>
        <dbReference type="ARBA" id="ARBA00006156"/>
    </source>
</evidence>
<dbReference type="GO" id="GO:0005886">
    <property type="term" value="C:plasma membrane"/>
    <property type="evidence" value="ECO:0007669"/>
    <property type="project" value="UniProtKB-SubCell"/>
</dbReference>
<dbReference type="GO" id="GO:0044780">
    <property type="term" value="P:bacterial-type flagellum assembly"/>
    <property type="evidence" value="ECO:0007669"/>
    <property type="project" value="InterPro"/>
</dbReference>
<name>A0A0P6XIS6_9CHLR</name>
<comment type="similarity">
    <text evidence="2 9">Belongs to the FliQ/MopD/SpaQ family.</text>
</comment>
<organism evidence="10 11">
    <name type="scientific">Leptolinea tardivitalis</name>
    <dbReference type="NCBI Taxonomy" id="229920"/>
    <lineage>
        <taxon>Bacteria</taxon>
        <taxon>Bacillati</taxon>
        <taxon>Chloroflexota</taxon>
        <taxon>Anaerolineae</taxon>
        <taxon>Anaerolineales</taxon>
        <taxon>Anaerolineaceae</taxon>
        <taxon>Leptolinea</taxon>
    </lineage>
</organism>
<dbReference type="Pfam" id="PF01313">
    <property type="entry name" value="Bac_export_3"/>
    <property type="match status" value="1"/>
</dbReference>
<dbReference type="RefSeq" id="WP_062422808.1">
    <property type="nucleotide sequence ID" value="NZ_BBYA01000011.1"/>
</dbReference>
<dbReference type="PRINTS" id="PR00952">
    <property type="entry name" value="TYPE3IMQPROT"/>
</dbReference>
<feature type="transmembrane region" description="Helical" evidence="9">
    <location>
        <begin position="16"/>
        <end position="39"/>
    </location>
</feature>
<sequence length="89" mass="9478">MTEAYLISFAQNSLTVAIMIAGPVLIVSLVIGSLVSLIQAATQINEATMTFVPKIIAIILVLTLLGGWMGQQIISYTSGIFNDLPNLVK</sequence>
<keyword evidence="8 9" id="KW-0975">Bacterial flagellum</keyword>
<dbReference type="GO" id="GO:0009425">
    <property type="term" value="C:bacterial-type flagellum basal body"/>
    <property type="evidence" value="ECO:0007669"/>
    <property type="project" value="UniProtKB-SubCell"/>
</dbReference>